<sequence>MSVPRPTHALALVALAFAALGCQPRVGDKCRRATDCGLNVIRQCDVSQRDAKGQGECIVENCSFGVCPKEAVCVKVYASEFLSITCDPDLEDIPMSSDGEILRDDCLPNEVCLPEGLCADELRARTSCRLECTSDKQCRDGYKCVGTGVGGLYVAPDPADPIAENFAKICVPIDD</sequence>
<evidence type="ECO:0000313" key="2">
    <source>
        <dbReference type="Proteomes" id="UP000238823"/>
    </source>
</evidence>
<protein>
    <submittedName>
        <fullName evidence="1">Uncharacterized protein</fullName>
    </submittedName>
</protein>
<comment type="caution">
    <text evidence="1">The sequence shown here is derived from an EMBL/GenBank/DDBJ whole genome shotgun (WGS) entry which is preliminary data.</text>
</comment>
<dbReference type="OrthoDB" id="5514917at2"/>
<dbReference type="Proteomes" id="UP000238823">
    <property type="component" value="Unassembled WGS sequence"/>
</dbReference>
<organism evidence="1 2">
    <name type="scientific">Enhygromyxa salina</name>
    <dbReference type="NCBI Taxonomy" id="215803"/>
    <lineage>
        <taxon>Bacteria</taxon>
        <taxon>Pseudomonadati</taxon>
        <taxon>Myxococcota</taxon>
        <taxon>Polyangia</taxon>
        <taxon>Nannocystales</taxon>
        <taxon>Nannocystaceae</taxon>
        <taxon>Enhygromyxa</taxon>
    </lineage>
</organism>
<proteinExistence type="predicted"/>
<reference evidence="1 2" key="1">
    <citation type="submission" date="2018-03" db="EMBL/GenBank/DDBJ databases">
        <title>Draft Genome Sequences of the Obligatory Marine Myxobacteria Enhygromyxa salina SWB007.</title>
        <authorList>
            <person name="Poehlein A."/>
            <person name="Moghaddam J.A."/>
            <person name="Harms H."/>
            <person name="Alanjari M."/>
            <person name="Koenig G.M."/>
            <person name="Daniel R."/>
            <person name="Schaeberle T.F."/>
        </authorList>
    </citation>
    <scope>NUCLEOTIDE SEQUENCE [LARGE SCALE GENOMIC DNA]</scope>
    <source>
        <strain evidence="1 2">SWB007</strain>
    </source>
</reference>
<dbReference type="RefSeq" id="WP_106087722.1">
    <property type="nucleotide sequence ID" value="NZ_PVNL01000015.1"/>
</dbReference>
<dbReference type="AlphaFoldDB" id="A0A2S9YWX7"/>
<dbReference type="EMBL" id="PVNL01000015">
    <property type="protein sequence ID" value="PRQ09584.1"/>
    <property type="molecule type" value="Genomic_DNA"/>
</dbReference>
<gene>
    <name evidence="1" type="ORF">ENSA7_06410</name>
</gene>
<accession>A0A2S9YWX7</accession>
<evidence type="ECO:0000313" key="1">
    <source>
        <dbReference type="EMBL" id="PRQ09584.1"/>
    </source>
</evidence>
<dbReference type="PROSITE" id="PS51257">
    <property type="entry name" value="PROKAR_LIPOPROTEIN"/>
    <property type="match status" value="1"/>
</dbReference>
<name>A0A2S9YWX7_9BACT</name>